<keyword evidence="2" id="KW-1185">Reference proteome</keyword>
<evidence type="ECO:0000313" key="1">
    <source>
        <dbReference type="EMBL" id="MCH89571.1"/>
    </source>
</evidence>
<evidence type="ECO:0000313" key="2">
    <source>
        <dbReference type="Proteomes" id="UP000265520"/>
    </source>
</evidence>
<dbReference type="PANTHER" id="PTHR31900">
    <property type="entry name" value="F-BOX/RNI SUPERFAMILY PROTEIN-RELATED"/>
    <property type="match status" value="1"/>
</dbReference>
<dbReference type="AlphaFoldDB" id="A0A392MQ98"/>
<dbReference type="InterPro" id="IPR050232">
    <property type="entry name" value="FBL13/AtMIF1-like"/>
</dbReference>
<reference evidence="1 2" key="1">
    <citation type="journal article" date="2018" name="Front. Plant Sci.">
        <title>Red Clover (Trifolium pratense) and Zigzag Clover (T. medium) - A Picture of Genomic Similarities and Differences.</title>
        <authorList>
            <person name="Dluhosova J."/>
            <person name="Istvanek J."/>
            <person name="Nedelnik J."/>
            <person name="Repkova J."/>
        </authorList>
    </citation>
    <scope>NUCLEOTIDE SEQUENCE [LARGE SCALE GENOMIC DNA]</scope>
    <source>
        <strain evidence="2">cv. 10/8</strain>
        <tissue evidence="1">Leaf</tissue>
    </source>
</reference>
<sequence>MRDNTLPILSFHLKSRHRHLYDFVYPAITRGVENLIIDLCHSNALPSSIVLSTKTLSVLKLKRITLNEGFPTVVDLPSLKVLHLENVTFKYIAYLHKLLSGCPILQELEISDLRVQILTMMPPPLGIAISNLVRAYISSDRIIGLEWLHNVEHLHIQLVSISH</sequence>
<organism evidence="1 2">
    <name type="scientific">Trifolium medium</name>
    <dbReference type="NCBI Taxonomy" id="97028"/>
    <lineage>
        <taxon>Eukaryota</taxon>
        <taxon>Viridiplantae</taxon>
        <taxon>Streptophyta</taxon>
        <taxon>Embryophyta</taxon>
        <taxon>Tracheophyta</taxon>
        <taxon>Spermatophyta</taxon>
        <taxon>Magnoliopsida</taxon>
        <taxon>eudicotyledons</taxon>
        <taxon>Gunneridae</taxon>
        <taxon>Pentapetalae</taxon>
        <taxon>rosids</taxon>
        <taxon>fabids</taxon>
        <taxon>Fabales</taxon>
        <taxon>Fabaceae</taxon>
        <taxon>Papilionoideae</taxon>
        <taxon>50 kb inversion clade</taxon>
        <taxon>NPAAA clade</taxon>
        <taxon>Hologalegina</taxon>
        <taxon>IRL clade</taxon>
        <taxon>Trifolieae</taxon>
        <taxon>Trifolium</taxon>
    </lineage>
</organism>
<dbReference type="Gene3D" id="3.80.10.10">
    <property type="entry name" value="Ribonuclease Inhibitor"/>
    <property type="match status" value="1"/>
</dbReference>
<name>A0A392MQ98_9FABA</name>
<dbReference type="EMBL" id="LXQA010016432">
    <property type="protein sequence ID" value="MCH89571.1"/>
    <property type="molecule type" value="Genomic_DNA"/>
</dbReference>
<dbReference type="Pfam" id="PF07723">
    <property type="entry name" value="LRR_2"/>
    <property type="match status" value="1"/>
</dbReference>
<proteinExistence type="predicted"/>
<protein>
    <submittedName>
        <fullName evidence="1">F-box/LRR-repeat protein</fullName>
    </submittedName>
</protein>
<dbReference type="InterPro" id="IPR013101">
    <property type="entry name" value="LRR_PRU1-like"/>
</dbReference>
<dbReference type="Proteomes" id="UP000265520">
    <property type="component" value="Unassembled WGS sequence"/>
</dbReference>
<comment type="caution">
    <text evidence="1">The sequence shown here is derived from an EMBL/GenBank/DDBJ whole genome shotgun (WGS) entry which is preliminary data.</text>
</comment>
<dbReference type="PANTHER" id="PTHR31900:SF34">
    <property type="entry name" value="EMB|CAB62440.1-RELATED"/>
    <property type="match status" value="1"/>
</dbReference>
<dbReference type="SUPFAM" id="SSF52047">
    <property type="entry name" value="RNI-like"/>
    <property type="match status" value="1"/>
</dbReference>
<accession>A0A392MQ98</accession>
<gene>
    <name evidence="1" type="ORF">A2U01_0010471</name>
</gene>
<dbReference type="InterPro" id="IPR032675">
    <property type="entry name" value="LRR_dom_sf"/>
</dbReference>